<dbReference type="InterPro" id="IPR016085">
    <property type="entry name" value="Protease_inh_B-barrel_dom"/>
</dbReference>
<dbReference type="InterPro" id="IPR021140">
    <property type="entry name" value="Inh/Omp19"/>
</dbReference>
<sequence length="267" mass="27378">MLRRSPAIPALLLGLALAAGAHAQTAPPRSGPDAGKGQPRAAPSRPPPAPAQPQAARPAPALLAAGQKIAGPFILSSADGSRACPMTLRAEAAGAVLAAVPDIPCPVISFVAQIVGWLPDPSGAIRLLAADGRTVAEFTEATGGAYEALREGDGVYFLTPPTAVVGVEVSPEEMIGDWILARAANAPPLCRWTLTDEPAPGGAFKVRVAAGCDAVLADFAAPIWRIEGGNVVVGGRPESTPLRFARQEDGGWAKTPERGRPLLLLRP</sequence>
<dbReference type="GO" id="GO:0004866">
    <property type="term" value="F:endopeptidase inhibitor activity"/>
    <property type="evidence" value="ECO:0007669"/>
    <property type="project" value="InterPro"/>
</dbReference>
<feature type="signal peptide" evidence="3">
    <location>
        <begin position="1"/>
        <end position="23"/>
    </location>
</feature>
<feature type="region of interest" description="Disordered" evidence="2">
    <location>
        <begin position="23"/>
        <end position="58"/>
    </location>
</feature>
<evidence type="ECO:0000256" key="2">
    <source>
        <dbReference type="SAM" id="MobiDB-lite"/>
    </source>
</evidence>
<dbReference type="Gene3D" id="2.40.128.10">
    <property type="match status" value="2"/>
</dbReference>
<proteinExistence type="predicted"/>
<feature type="domain" description="Alkaline proteinase inhibitor/ Outer membrane lipoprotein Omp19" evidence="4">
    <location>
        <begin position="169"/>
        <end position="266"/>
    </location>
</feature>
<dbReference type="SUPFAM" id="SSF50882">
    <property type="entry name" value="beta-Barrel protease inhibitors"/>
    <property type="match status" value="2"/>
</dbReference>
<evidence type="ECO:0000313" key="6">
    <source>
        <dbReference type="Proteomes" id="UP000294664"/>
    </source>
</evidence>
<evidence type="ECO:0000256" key="1">
    <source>
        <dbReference type="ARBA" id="ARBA00022729"/>
    </source>
</evidence>
<gene>
    <name evidence="5" type="ORF">EDC64_101665</name>
</gene>
<keyword evidence="6" id="KW-1185">Reference proteome</keyword>
<evidence type="ECO:0000259" key="4">
    <source>
        <dbReference type="Pfam" id="PF02974"/>
    </source>
</evidence>
<comment type="caution">
    <text evidence="5">The sequence shown here is derived from an EMBL/GenBank/DDBJ whole genome shotgun (WGS) entry which is preliminary data.</text>
</comment>
<keyword evidence="1 3" id="KW-0732">Signal</keyword>
<protein>
    <submittedName>
        <fullName evidence="5">Protease inhibitor Inh</fullName>
    </submittedName>
</protein>
<dbReference type="EMBL" id="SMAI01000001">
    <property type="protein sequence ID" value="TCT08143.1"/>
    <property type="molecule type" value="Genomic_DNA"/>
</dbReference>
<dbReference type="Pfam" id="PF02974">
    <property type="entry name" value="Inh"/>
    <property type="match status" value="2"/>
</dbReference>
<reference evidence="5 6" key="1">
    <citation type="submission" date="2019-03" db="EMBL/GenBank/DDBJ databases">
        <title>Genomic Encyclopedia of Type Strains, Phase IV (KMG-IV): sequencing the most valuable type-strain genomes for metagenomic binning, comparative biology and taxonomic classification.</title>
        <authorList>
            <person name="Goeker M."/>
        </authorList>
    </citation>
    <scope>NUCLEOTIDE SEQUENCE [LARGE SCALE GENOMIC DNA]</scope>
    <source>
        <strain evidence="5 6">DSM 9035</strain>
    </source>
</reference>
<organism evidence="5 6">
    <name type="scientific">Aquabacter spiritensis</name>
    <dbReference type="NCBI Taxonomy" id="933073"/>
    <lineage>
        <taxon>Bacteria</taxon>
        <taxon>Pseudomonadati</taxon>
        <taxon>Pseudomonadota</taxon>
        <taxon>Alphaproteobacteria</taxon>
        <taxon>Hyphomicrobiales</taxon>
        <taxon>Xanthobacteraceae</taxon>
        <taxon>Aquabacter</taxon>
    </lineage>
</organism>
<name>A0A4R3M6B6_9HYPH</name>
<feature type="chain" id="PRO_5020713300" evidence="3">
    <location>
        <begin position="24"/>
        <end position="267"/>
    </location>
</feature>
<dbReference type="OrthoDB" id="8446360at2"/>
<dbReference type="RefSeq" id="WP_132029786.1">
    <property type="nucleotide sequence ID" value="NZ_SMAI01000001.1"/>
</dbReference>
<dbReference type="Proteomes" id="UP000294664">
    <property type="component" value="Unassembled WGS sequence"/>
</dbReference>
<evidence type="ECO:0000313" key="5">
    <source>
        <dbReference type="EMBL" id="TCT08143.1"/>
    </source>
</evidence>
<accession>A0A4R3M6B6</accession>
<evidence type="ECO:0000256" key="3">
    <source>
        <dbReference type="SAM" id="SignalP"/>
    </source>
</evidence>
<dbReference type="AlphaFoldDB" id="A0A4R3M6B6"/>
<feature type="domain" description="Alkaline proteinase inhibitor/ Outer membrane lipoprotein Omp19" evidence="4">
    <location>
        <begin position="67"/>
        <end position="153"/>
    </location>
</feature>